<evidence type="ECO:0000313" key="4">
    <source>
        <dbReference type="Proteomes" id="UP000294853"/>
    </source>
</evidence>
<feature type="domain" description="DUF6801" evidence="2">
    <location>
        <begin position="72"/>
        <end position="195"/>
    </location>
</feature>
<dbReference type="InterPro" id="IPR046542">
    <property type="entry name" value="DUF6801"/>
</dbReference>
<protein>
    <recommendedName>
        <fullName evidence="2">DUF6801 domain-containing protein</fullName>
    </recommendedName>
</protein>
<gene>
    <name evidence="3" type="ORF">EXE58_13845</name>
</gene>
<name>A0A4P7IGI4_9ACTN</name>
<feature type="chain" id="PRO_5020503535" description="DUF6801 domain-containing protein" evidence="1">
    <location>
        <begin position="28"/>
        <end position="223"/>
    </location>
</feature>
<organism evidence="3 4">
    <name type="scientific">Nocardioides seonyuensis</name>
    <dbReference type="NCBI Taxonomy" id="2518371"/>
    <lineage>
        <taxon>Bacteria</taxon>
        <taxon>Bacillati</taxon>
        <taxon>Actinomycetota</taxon>
        <taxon>Actinomycetes</taxon>
        <taxon>Propionibacteriales</taxon>
        <taxon>Nocardioidaceae</taxon>
        <taxon>Nocardioides</taxon>
    </lineage>
</organism>
<evidence type="ECO:0000259" key="2">
    <source>
        <dbReference type="Pfam" id="PF20611"/>
    </source>
</evidence>
<dbReference type="EMBL" id="CP038436">
    <property type="protein sequence ID" value="QBX56439.1"/>
    <property type="molecule type" value="Genomic_DNA"/>
</dbReference>
<dbReference type="KEGG" id="nsn:EXE58_13845"/>
<dbReference type="Pfam" id="PF20611">
    <property type="entry name" value="DUF6801"/>
    <property type="match status" value="1"/>
</dbReference>
<dbReference type="Proteomes" id="UP000294853">
    <property type="component" value="Chromosome"/>
</dbReference>
<reference evidence="3 4" key="1">
    <citation type="submission" date="2019-03" db="EMBL/GenBank/DDBJ databases">
        <title>Three New Species of Nocardioides, Nocardioides euryhalodurans sp. nov., Nocardioides seonyuensis sp. nov. and Nocardioides eburneoflavus sp. nov. Iolated from Soil.</title>
        <authorList>
            <person name="Roh S.G."/>
            <person name="Lee C."/>
            <person name="Kim M.-K."/>
            <person name="Kim S.B."/>
        </authorList>
    </citation>
    <scope>NUCLEOTIDE SEQUENCE [LARGE SCALE GENOMIC DNA]</scope>
    <source>
        <strain evidence="3 4">MMS17-SY207-3</strain>
    </source>
</reference>
<proteinExistence type="predicted"/>
<dbReference type="RefSeq" id="WP_135268426.1">
    <property type="nucleotide sequence ID" value="NZ_CP038436.1"/>
</dbReference>
<evidence type="ECO:0000256" key="1">
    <source>
        <dbReference type="SAM" id="SignalP"/>
    </source>
</evidence>
<dbReference type="AlphaFoldDB" id="A0A4P7IGI4"/>
<keyword evidence="1" id="KW-0732">Signal</keyword>
<evidence type="ECO:0000313" key="3">
    <source>
        <dbReference type="EMBL" id="QBX56439.1"/>
    </source>
</evidence>
<feature type="signal peptide" evidence="1">
    <location>
        <begin position="1"/>
        <end position="27"/>
    </location>
</feature>
<accession>A0A4P7IGI4</accession>
<keyword evidence="4" id="KW-1185">Reference proteome</keyword>
<sequence length="223" mass="22809">MSRRAVTKTAAWGVPAVAVVSAAPAFATSHEQTITRNLTYRVFAGLNKVATAALIPAQTAPPYTTPAGWLNQDIWDVVVTTTIPTHVAPNTSVPAPPLSVQVTTSLAAAETLITFGVSHVQGDSTPFYNIAGSVVNPGQRQAVLTVPRTAAPPPDAIAPIVTVAAGNAQAETSTTAGQISQEVANNFLANLTTEGSAFITAIGLIGAQEPAGQDRSFGTIEVG</sequence>